<comment type="subcellular location">
    <subcellularLocation>
        <location evidence="2">Membrane</location>
        <topology evidence="2">Multi-pass membrane protein</topology>
    </subcellularLocation>
</comment>
<comment type="cofactor">
    <cofactor evidence="1">
        <name>Zn(2+)</name>
        <dbReference type="ChEBI" id="CHEBI:29105"/>
    </cofactor>
</comment>
<keyword evidence="7" id="KW-0862">Zinc</keyword>
<name>A0A1F7XZ95_9BACT</name>
<keyword evidence="8 11" id="KW-1133">Transmembrane helix</keyword>
<feature type="domain" description="Peptidase M50" evidence="12">
    <location>
        <begin position="12"/>
        <end position="214"/>
    </location>
</feature>
<evidence type="ECO:0000259" key="12">
    <source>
        <dbReference type="Pfam" id="PF02163"/>
    </source>
</evidence>
<dbReference type="AlphaFoldDB" id="A0A1F7XZ95"/>
<keyword evidence="9" id="KW-0482">Metalloprotease</keyword>
<protein>
    <recommendedName>
        <fullName evidence="12">Peptidase M50 domain-containing protein</fullName>
    </recommendedName>
</protein>
<evidence type="ECO:0000256" key="4">
    <source>
        <dbReference type="ARBA" id="ARBA00022670"/>
    </source>
</evidence>
<evidence type="ECO:0000313" key="14">
    <source>
        <dbReference type="Proteomes" id="UP000176741"/>
    </source>
</evidence>
<evidence type="ECO:0000256" key="1">
    <source>
        <dbReference type="ARBA" id="ARBA00001947"/>
    </source>
</evidence>
<dbReference type="Proteomes" id="UP000176741">
    <property type="component" value="Unassembled WGS sequence"/>
</dbReference>
<proteinExistence type="inferred from homology"/>
<feature type="transmembrane region" description="Helical" evidence="11">
    <location>
        <begin position="111"/>
        <end position="129"/>
    </location>
</feature>
<evidence type="ECO:0000256" key="5">
    <source>
        <dbReference type="ARBA" id="ARBA00022692"/>
    </source>
</evidence>
<comment type="caution">
    <text evidence="13">The sequence shown here is derived from an EMBL/GenBank/DDBJ whole genome shotgun (WGS) entry which is preliminary data.</text>
</comment>
<dbReference type="EMBL" id="MGGD01000058">
    <property type="protein sequence ID" value="OGM19738.1"/>
    <property type="molecule type" value="Genomic_DNA"/>
</dbReference>
<dbReference type="GO" id="GO:0004222">
    <property type="term" value="F:metalloendopeptidase activity"/>
    <property type="evidence" value="ECO:0007669"/>
    <property type="project" value="InterPro"/>
</dbReference>
<evidence type="ECO:0000256" key="10">
    <source>
        <dbReference type="ARBA" id="ARBA00023136"/>
    </source>
</evidence>
<feature type="transmembrane region" description="Helical" evidence="11">
    <location>
        <begin position="157"/>
        <end position="179"/>
    </location>
</feature>
<evidence type="ECO:0000256" key="11">
    <source>
        <dbReference type="SAM" id="Phobius"/>
    </source>
</evidence>
<dbReference type="GO" id="GO:0016020">
    <property type="term" value="C:membrane"/>
    <property type="evidence" value="ECO:0007669"/>
    <property type="project" value="UniProtKB-SubCell"/>
</dbReference>
<feature type="transmembrane region" description="Helical" evidence="11">
    <location>
        <begin position="200"/>
        <end position="218"/>
    </location>
</feature>
<comment type="similarity">
    <text evidence="3">Belongs to the peptidase M50B family.</text>
</comment>
<dbReference type="PANTHER" id="PTHR42837">
    <property type="entry name" value="REGULATOR OF SIGMA-E PROTEASE RSEP"/>
    <property type="match status" value="1"/>
</dbReference>
<dbReference type="Pfam" id="PF02163">
    <property type="entry name" value="Peptidase_M50"/>
    <property type="match status" value="1"/>
</dbReference>
<evidence type="ECO:0000313" key="13">
    <source>
        <dbReference type="EMBL" id="OGM19738.1"/>
    </source>
</evidence>
<dbReference type="InterPro" id="IPR008915">
    <property type="entry name" value="Peptidase_M50"/>
</dbReference>
<feature type="transmembrane region" description="Helical" evidence="11">
    <location>
        <begin position="83"/>
        <end position="104"/>
    </location>
</feature>
<evidence type="ECO:0000256" key="8">
    <source>
        <dbReference type="ARBA" id="ARBA00022989"/>
    </source>
</evidence>
<dbReference type="PANTHER" id="PTHR42837:SF2">
    <property type="entry name" value="MEMBRANE METALLOPROTEASE ARASP2, CHLOROPLASTIC-RELATED"/>
    <property type="match status" value="1"/>
</dbReference>
<dbReference type="InterPro" id="IPR004387">
    <property type="entry name" value="Pept_M50_Zn"/>
</dbReference>
<evidence type="ECO:0000256" key="3">
    <source>
        <dbReference type="ARBA" id="ARBA00007931"/>
    </source>
</evidence>
<evidence type="ECO:0000256" key="9">
    <source>
        <dbReference type="ARBA" id="ARBA00023049"/>
    </source>
</evidence>
<organism evidence="13 14">
    <name type="scientific">Candidatus Woesebacteria bacterium RIFCSPHIGHO2_01_FULL_38_26b</name>
    <dbReference type="NCBI Taxonomy" id="1802491"/>
    <lineage>
        <taxon>Bacteria</taxon>
        <taxon>Candidatus Woeseibacteriota</taxon>
    </lineage>
</organism>
<gene>
    <name evidence="13" type="ORF">A2771_04000</name>
</gene>
<reference evidence="13 14" key="1">
    <citation type="journal article" date="2016" name="Nat. Commun.">
        <title>Thousands of microbial genomes shed light on interconnected biogeochemical processes in an aquifer system.</title>
        <authorList>
            <person name="Anantharaman K."/>
            <person name="Brown C.T."/>
            <person name="Hug L.A."/>
            <person name="Sharon I."/>
            <person name="Castelle C.J."/>
            <person name="Probst A.J."/>
            <person name="Thomas B.C."/>
            <person name="Singh A."/>
            <person name="Wilkins M.J."/>
            <person name="Karaoz U."/>
            <person name="Brodie E.L."/>
            <person name="Williams K.H."/>
            <person name="Hubbard S.S."/>
            <person name="Banfield J.F."/>
        </authorList>
    </citation>
    <scope>NUCLEOTIDE SEQUENCE [LARGE SCALE GENOMIC DNA]</scope>
</reference>
<keyword evidence="5 11" id="KW-0812">Transmembrane</keyword>
<keyword evidence="10 11" id="KW-0472">Membrane</keyword>
<dbReference type="GO" id="GO:0006508">
    <property type="term" value="P:proteolysis"/>
    <property type="evidence" value="ECO:0007669"/>
    <property type="project" value="UniProtKB-KW"/>
</dbReference>
<evidence type="ECO:0000256" key="6">
    <source>
        <dbReference type="ARBA" id="ARBA00022801"/>
    </source>
</evidence>
<feature type="transmembrane region" description="Helical" evidence="11">
    <location>
        <begin position="6"/>
        <end position="33"/>
    </location>
</feature>
<evidence type="ECO:0000256" key="2">
    <source>
        <dbReference type="ARBA" id="ARBA00004141"/>
    </source>
</evidence>
<keyword evidence="4" id="KW-0645">Protease</keyword>
<accession>A0A1F7XZ95</accession>
<sequence>MERIISWLILYFTLYIVISVHEILGHALAAWILGIPIKSIFIGSPTVYSRKIKTVSLSLGLLPIWGGVLPVEEDFFEIVWWKRFLMTAAGPFVSIGIPFVIAFILGGQEGIIVLANIVLNFCNSLFLAFQKKEESGIALLTQDIKNDLAEHNFLTVLFVYTWLISLFIGLVNLLPIPILDGGRMLLTILEGIFGKGIQKLANLLYILSGIALLCYFAYDLLSEVYLLLVK</sequence>
<evidence type="ECO:0000256" key="7">
    <source>
        <dbReference type="ARBA" id="ARBA00022833"/>
    </source>
</evidence>
<keyword evidence="6" id="KW-0378">Hydrolase</keyword>